<dbReference type="PROSITE" id="PS50110">
    <property type="entry name" value="RESPONSE_REGULATORY"/>
    <property type="match status" value="1"/>
</dbReference>
<proteinExistence type="predicted"/>
<dbReference type="InterPro" id="IPR001789">
    <property type="entry name" value="Sig_transdc_resp-reg_receiver"/>
</dbReference>
<evidence type="ECO:0000259" key="4">
    <source>
        <dbReference type="PROSITE" id="PS50887"/>
    </source>
</evidence>
<evidence type="ECO:0000256" key="2">
    <source>
        <dbReference type="PROSITE-ProRule" id="PRU00169"/>
    </source>
</evidence>
<evidence type="ECO:0000313" key="5">
    <source>
        <dbReference type="EMBL" id="MFC3701582.1"/>
    </source>
</evidence>
<dbReference type="Proteomes" id="UP001595710">
    <property type="component" value="Unassembled WGS sequence"/>
</dbReference>
<sequence>MINNIKLLSVEDDPDDVYILQSMLEKDKHTVFNFTHVKTMHAASKALISEKFDAALLDLGLPDSHGPESIRLLAQQFPELPIIVVTDHDSVELEEKLIDLGAEDFISKRDLTNGLLSRVIRLSIERKQLQLRIERSALIDDLTGLYNRQSFYQHLSAGIAQANRSEFKIAVFFIDLDKFKHINDEYGHRVGDQALKQFSDFIKLNSRESDIAARIGGDEFAIAIFNYESTEDLERYFDRLFSEQPIEISAQKNDKDFKFDLNFSTGICEWTPGDSVDKLIESADTDMYRTKRHKSE</sequence>
<dbReference type="InterPro" id="IPR043128">
    <property type="entry name" value="Rev_trsase/Diguanyl_cyclase"/>
</dbReference>
<dbReference type="Gene3D" id="3.40.50.2300">
    <property type="match status" value="1"/>
</dbReference>
<dbReference type="RefSeq" id="WP_290280726.1">
    <property type="nucleotide sequence ID" value="NZ_JAUFQI010000001.1"/>
</dbReference>
<dbReference type="PROSITE" id="PS50887">
    <property type="entry name" value="GGDEF"/>
    <property type="match status" value="1"/>
</dbReference>
<dbReference type="SMART" id="SM00448">
    <property type="entry name" value="REC"/>
    <property type="match status" value="1"/>
</dbReference>
<dbReference type="Pfam" id="PF00990">
    <property type="entry name" value="GGDEF"/>
    <property type="match status" value="1"/>
</dbReference>
<evidence type="ECO:0000313" key="6">
    <source>
        <dbReference type="Proteomes" id="UP001595710"/>
    </source>
</evidence>
<dbReference type="NCBIfam" id="TIGR00254">
    <property type="entry name" value="GGDEF"/>
    <property type="match status" value="1"/>
</dbReference>
<keyword evidence="2" id="KW-0597">Phosphoprotein</keyword>
<keyword evidence="6" id="KW-1185">Reference proteome</keyword>
<organism evidence="5 6">
    <name type="scientific">Reinekea marina</name>
    <dbReference type="NCBI Taxonomy" id="1310421"/>
    <lineage>
        <taxon>Bacteria</taxon>
        <taxon>Pseudomonadati</taxon>
        <taxon>Pseudomonadota</taxon>
        <taxon>Gammaproteobacteria</taxon>
        <taxon>Oceanospirillales</taxon>
        <taxon>Saccharospirillaceae</taxon>
        <taxon>Reinekea</taxon>
    </lineage>
</organism>
<comment type="caution">
    <text evidence="5">The sequence shown here is derived from an EMBL/GenBank/DDBJ whole genome shotgun (WGS) entry which is preliminary data.</text>
</comment>
<name>A0ABV7WR93_9GAMM</name>
<dbReference type="SMART" id="SM00267">
    <property type="entry name" value="GGDEF"/>
    <property type="match status" value="1"/>
</dbReference>
<dbReference type="SUPFAM" id="SSF55073">
    <property type="entry name" value="Nucleotide cyclase"/>
    <property type="match status" value="1"/>
</dbReference>
<dbReference type="PANTHER" id="PTHR45138">
    <property type="entry name" value="REGULATORY COMPONENTS OF SENSORY TRANSDUCTION SYSTEM"/>
    <property type="match status" value="1"/>
</dbReference>
<dbReference type="Gene3D" id="3.30.70.270">
    <property type="match status" value="1"/>
</dbReference>
<dbReference type="CDD" id="cd01949">
    <property type="entry name" value="GGDEF"/>
    <property type="match status" value="1"/>
</dbReference>
<feature type="domain" description="GGDEF" evidence="4">
    <location>
        <begin position="167"/>
        <end position="296"/>
    </location>
</feature>
<evidence type="ECO:0000256" key="1">
    <source>
        <dbReference type="ARBA" id="ARBA00012528"/>
    </source>
</evidence>
<dbReference type="InterPro" id="IPR050469">
    <property type="entry name" value="Diguanylate_Cyclase"/>
</dbReference>
<gene>
    <name evidence="5" type="ORF">ACFOND_08040</name>
</gene>
<reference evidence="6" key="1">
    <citation type="journal article" date="2019" name="Int. J. Syst. Evol. Microbiol.">
        <title>The Global Catalogue of Microorganisms (GCM) 10K type strain sequencing project: providing services to taxonomists for standard genome sequencing and annotation.</title>
        <authorList>
            <consortium name="The Broad Institute Genomics Platform"/>
            <consortium name="The Broad Institute Genome Sequencing Center for Infectious Disease"/>
            <person name="Wu L."/>
            <person name="Ma J."/>
        </authorList>
    </citation>
    <scope>NUCLEOTIDE SEQUENCE [LARGE SCALE GENOMIC DNA]</scope>
    <source>
        <strain evidence="6">CECT 8288</strain>
    </source>
</reference>
<evidence type="ECO:0000259" key="3">
    <source>
        <dbReference type="PROSITE" id="PS50110"/>
    </source>
</evidence>
<accession>A0ABV7WR93</accession>
<dbReference type="EMBL" id="JBHRYN010000010">
    <property type="protein sequence ID" value="MFC3701582.1"/>
    <property type="molecule type" value="Genomic_DNA"/>
</dbReference>
<dbReference type="CDD" id="cd00156">
    <property type="entry name" value="REC"/>
    <property type="match status" value="1"/>
</dbReference>
<protein>
    <recommendedName>
        <fullName evidence="1">diguanylate cyclase</fullName>
        <ecNumber evidence="1">2.7.7.65</ecNumber>
    </recommendedName>
</protein>
<dbReference type="PANTHER" id="PTHR45138:SF6">
    <property type="entry name" value="DIGUANYLATE CYCLASE DGCN"/>
    <property type="match status" value="1"/>
</dbReference>
<dbReference type="InterPro" id="IPR000160">
    <property type="entry name" value="GGDEF_dom"/>
</dbReference>
<dbReference type="InterPro" id="IPR029787">
    <property type="entry name" value="Nucleotide_cyclase"/>
</dbReference>
<feature type="modified residue" description="4-aspartylphosphate" evidence="2">
    <location>
        <position position="58"/>
    </location>
</feature>
<dbReference type="EC" id="2.7.7.65" evidence="1"/>
<dbReference type="SUPFAM" id="SSF52172">
    <property type="entry name" value="CheY-like"/>
    <property type="match status" value="1"/>
</dbReference>
<dbReference type="InterPro" id="IPR011006">
    <property type="entry name" value="CheY-like_superfamily"/>
</dbReference>
<dbReference type="Pfam" id="PF00072">
    <property type="entry name" value="Response_reg"/>
    <property type="match status" value="1"/>
</dbReference>
<feature type="domain" description="Response regulatory" evidence="3">
    <location>
        <begin position="6"/>
        <end position="123"/>
    </location>
</feature>